<dbReference type="RefSeq" id="WP_090517398.1">
    <property type="nucleotide sequence ID" value="NZ_CWKH01000002.1"/>
</dbReference>
<name>A0A0H5RWU6_9MYCO</name>
<organism evidence="2 3">
    <name type="scientific">Mycolicibacterium neworleansense</name>
    <dbReference type="NCBI Taxonomy" id="146018"/>
    <lineage>
        <taxon>Bacteria</taxon>
        <taxon>Bacillati</taxon>
        <taxon>Actinomycetota</taxon>
        <taxon>Actinomycetes</taxon>
        <taxon>Mycobacteriales</taxon>
        <taxon>Mycobacteriaceae</taxon>
        <taxon>Mycolicibacterium</taxon>
    </lineage>
</organism>
<proteinExistence type="predicted"/>
<dbReference type="Proteomes" id="UP000199147">
    <property type="component" value="Unassembled WGS sequence"/>
</dbReference>
<reference evidence="3" key="1">
    <citation type="submission" date="2015-07" db="EMBL/GenBank/DDBJ databases">
        <authorList>
            <person name="Urmite Genomes"/>
        </authorList>
    </citation>
    <scope>NUCLEOTIDE SEQUENCE [LARGE SCALE GENOMIC DNA]</scope>
    <source>
        <strain evidence="3">type strain: ATCC 49404</strain>
    </source>
</reference>
<sequence length="150" mass="15911" precursor="true">MRYIAAVLAVTSALSGCAVAGKPTAAPVTDEWRQAVVDAVAGLGTQMGPIANAMVTPDHMTDYGALHSACTDMRAYIDSVQNKVLPGPDIKVNTALQEGFNGYRSMADQCVALTPANSEARLTKLGNTMDEAHLRIKDALKLLNVDIPKR</sequence>
<accession>A0A0H5RWU6</accession>
<feature type="signal peptide" evidence="1">
    <location>
        <begin position="1"/>
        <end position="20"/>
    </location>
</feature>
<dbReference type="OrthoDB" id="4628137at2"/>
<evidence type="ECO:0000313" key="3">
    <source>
        <dbReference type="Proteomes" id="UP000199147"/>
    </source>
</evidence>
<dbReference type="PROSITE" id="PS51257">
    <property type="entry name" value="PROKAR_LIPOPROTEIN"/>
    <property type="match status" value="1"/>
</dbReference>
<dbReference type="AlphaFoldDB" id="A0A0H5RWU6"/>
<feature type="chain" id="PRO_5039330851" description="Lipoprotein" evidence="1">
    <location>
        <begin position="21"/>
        <end position="150"/>
    </location>
</feature>
<evidence type="ECO:0008006" key="4">
    <source>
        <dbReference type="Google" id="ProtNLM"/>
    </source>
</evidence>
<dbReference type="STRING" id="146018.BN2156_04899"/>
<evidence type="ECO:0000313" key="2">
    <source>
        <dbReference type="EMBL" id="CRZ18002.1"/>
    </source>
</evidence>
<keyword evidence="3" id="KW-1185">Reference proteome</keyword>
<gene>
    <name evidence="2" type="ORF">BN2156_04899</name>
</gene>
<protein>
    <recommendedName>
        <fullName evidence="4">Lipoprotein</fullName>
    </recommendedName>
</protein>
<dbReference type="EMBL" id="CWKH01000002">
    <property type="protein sequence ID" value="CRZ18002.1"/>
    <property type="molecule type" value="Genomic_DNA"/>
</dbReference>
<evidence type="ECO:0000256" key="1">
    <source>
        <dbReference type="SAM" id="SignalP"/>
    </source>
</evidence>
<keyword evidence="1" id="KW-0732">Signal</keyword>